<feature type="region of interest" description="Disordered" evidence="1">
    <location>
        <begin position="1"/>
        <end position="20"/>
    </location>
</feature>
<keyword evidence="2" id="KW-0732">Signal</keyword>
<feature type="compositionally biased region" description="Polar residues" evidence="1">
    <location>
        <begin position="89"/>
        <end position="98"/>
    </location>
</feature>
<feature type="signal peptide" evidence="2">
    <location>
        <begin position="1"/>
        <end position="34"/>
    </location>
</feature>
<dbReference type="AlphaFoldDB" id="A0A6G4WRU8"/>
<accession>A0A6G4WRU8</accession>
<evidence type="ECO:0008006" key="5">
    <source>
        <dbReference type="Google" id="ProtNLM"/>
    </source>
</evidence>
<proteinExistence type="predicted"/>
<feature type="non-terminal residue" evidence="3">
    <location>
        <position position="180"/>
    </location>
</feature>
<evidence type="ECO:0000256" key="2">
    <source>
        <dbReference type="SAM" id="SignalP"/>
    </source>
</evidence>
<comment type="caution">
    <text evidence="3">The sequence shown here is derived from an EMBL/GenBank/DDBJ whole genome shotgun (WGS) entry which is preliminary data.</text>
</comment>
<name>A0A6G4WRU8_9ACTN</name>
<sequence>MPRRARTYASSASRRRGGATGAALALALAGVLSACTGSGTPDDASDTTGGASASDSAPPPGKYDSLPEPCGAVGVGTLKEMFPGAADTTDGSGSTPDVTPSPFEGEAGVTYDTDRRVGCRWKSPGTLGTRHLKVDFERVVSYDTAVSDDELAEQLFARKAKKADIPLASTSPESSASAPS</sequence>
<reference evidence="3 4" key="1">
    <citation type="submission" date="2020-02" db="EMBL/GenBank/DDBJ databases">
        <title>Whole-genome analyses of novel actinobacteria.</title>
        <authorList>
            <person name="Sahin N."/>
            <person name="Tatar D."/>
        </authorList>
    </citation>
    <scope>NUCLEOTIDE SEQUENCE [LARGE SCALE GENOMIC DNA]</scope>
    <source>
        <strain evidence="3 4">SB3404</strain>
    </source>
</reference>
<evidence type="ECO:0000313" key="4">
    <source>
        <dbReference type="Proteomes" id="UP000477722"/>
    </source>
</evidence>
<dbReference type="Proteomes" id="UP000477722">
    <property type="component" value="Unassembled WGS sequence"/>
</dbReference>
<dbReference type="PROSITE" id="PS51257">
    <property type="entry name" value="PROKAR_LIPOPROTEIN"/>
    <property type="match status" value="1"/>
</dbReference>
<feature type="region of interest" description="Disordered" evidence="1">
    <location>
        <begin position="35"/>
        <end position="109"/>
    </location>
</feature>
<evidence type="ECO:0000256" key="1">
    <source>
        <dbReference type="SAM" id="MobiDB-lite"/>
    </source>
</evidence>
<feature type="chain" id="PRO_5039489266" description="DUF3558 domain-containing protein" evidence="2">
    <location>
        <begin position="35"/>
        <end position="180"/>
    </location>
</feature>
<dbReference type="EMBL" id="JAAKZZ010000039">
    <property type="protein sequence ID" value="NGO67999.1"/>
    <property type="molecule type" value="Genomic_DNA"/>
</dbReference>
<feature type="compositionally biased region" description="Polar residues" evidence="1">
    <location>
        <begin position="46"/>
        <end position="55"/>
    </location>
</feature>
<keyword evidence="4" id="KW-1185">Reference proteome</keyword>
<gene>
    <name evidence="3" type="ORF">G5C65_06430</name>
</gene>
<protein>
    <recommendedName>
        <fullName evidence="5">DUF3558 domain-containing protein</fullName>
    </recommendedName>
</protein>
<organism evidence="3 4">
    <name type="scientific">Streptomyces boncukensis</name>
    <dbReference type="NCBI Taxonomy" id="2711219"/>
    <lineage>
        <taxon>Bacteria</taxon>
        <taxon>Bacillati</taxon>
        <taxon>Actinomycetota</taxon>
        <taxon>Actinomycetes</taxon>
        <taxon>Kitasatosporales</taxon>
        <taxon>Streptomycetaceae</taxon>
        <taxon>Streptomyces</taxon>
    </lineage>
</organism>
<evidence type="ECO:0000313" key="3">
    <source>
        <dbReference type="EMBL" id="NGO67999.1"/>
    </source>
</evidence>